<sequence length="270" mass="29325">MHPEPRLSLEAALPPGRMITSAEGDGDVQPLWLSDRPATAGLWAQIHAEHTRSGLWPLLLDSLDPSDDEFRPWGSGEIFPEQMSAPASHDPAGLLEQWWATYTAVDEGDDMLSAEKRLAVTAPFGKDWPGIAPARSAAADPDELAAEYAQVFLTGRPQSRLGLVAAASGSEALAVAGWCGPLSHDNDTAKFSAVVRDWERRFGVRVVAVGFSTLHLSVAAPPMNEKDALLVAAEHFAVCPDNVWQGSRPYMLTAYAEQITGAHSWDFWWD</sequence>
<dbReference type="InterPro" id="IPR025349">
    <property type="entry name" value="DUF4253"/>
</dbReference>
<proteinExistence type="predicted"/>
<reference evidence="2 3" key="1">
    <citation type="submission" date="2024-10" db="EMBL/GenBank/DDBJ databases">
        <title>The Natural Products Discovery Center: Release of the First 8490 Sequenced Strains for Exploring Actinobacteria Biosynthetic Diversity.</title>
        <authorList>
            <person name="Kalkreuter E."/>
            <person name="Kautsar S.A."/>
            <person name="Yang D."/>
            <person name="Bader C.D."/>
            <person name="Teijaro C.N."/>
            <person name="Fluegel L."/>
            <person name="Davis C.M."/>
            <person name="Simpson J.R."/>
            <person name="Lauterbach L."/>
            <person name="Steele A.D."/>
            <person name="Gui C."/>
            <person name="Meng S."/>
            <person name="Li G."/>
            <person name="Viehrig K."/>
            <person name="Ye F."/>
            <person name="Su P."/>
            <person name="Kiefer A.F."/>
            <person name="Nichols A."/>
            <person name="Cepeda A.J."/>
            <person name="Yan W."/>
            <person name="Fan B."/>
            <person name="Jiang Y."/>
            <person name="Adhikari A."/>
            <person name="Zheng C.-J."/>
            <person name="Schuster L."/>
            <person name="Cowan T.M."/>
            <person name="Smanski M.J."/>
            <person name="Chevrette M.G."/>
            <person name="De Carvalho L.P.S."/>
            <person name="Shen B."/>
        </authorList>
    </citation>
    <scope>NUCLEOTIDE SEQUENCE [LARGE SCALE GENOMIC DNA]</scope>
    <source>
        <strain evidence="2 3">NPDC087220</strain>
    </source>
</reference>
<accession>A0ABW8ERH3</accession>
<evidence type="ECO:0000313" key="3">
    <source>
        <dbReference type="Proteomes" id="UP001617351"/>
    </source>
</evidence>
<dbReference type="EMBL" id="JBIUYY010000023">
    <property type="protein sequence ID" value="MFJ2825856.1"/>
    <property type="molecule type" value="Genomic_DNA"/>
</dbReference>
<feature type="domain" description="DUF4253" evidence="1">
    <location>
        <begin position="160"/>
        <end position="270"/>
    </location>
</feature>
<evidence type="ECO:0000313" key="2">
    <source>
        <dbReference type="EMBL" id="MFJ2825856.1"/>
    </source>
</evidence>
<organism evidence="2 3">
    <name type="scientific">Streptomyces toxytricini</name>
    <name type="common">Actinomyces toxytricini</name>
    <dbReference type="NCBI Taxonomy" id="67369"/>
    <lineage>
        <taxon>Bacteria</taxon>
        <taxon>Bacillati</taxon>
        <taxon>Actinomycetota</taxon>
        <taxon>Actinomycetes</taxon>
        <taxon>Kitasatosporales</taxon>
        <taxon>Streptomycetaceae</taxon>
        <taxon>Streptomyces</taxon>
    </lineage>
</organism>
<gene>
    <name evidence="2" type="ORF">ACIO7M_32810</name>
</gene>
<dbReference type="RefSeq" id="WP_402387726.1">
    <property type="nucleotide sequence ID" value="NZ_JBIUYY010000023.1"/>
</dbReference>
<name>A0ABW8ERH3_STRT5</name>
<evidence type="ECO:0000259" key="1">
    <source>
        <dbReference type="Pfam" id="PF14062"/>
    </source>
</evidence>
<dbReference type="Proteomes" id="UP001617351">
    <property type="component" value="Unassembled WGS sequence"/>
</dbReference>
<keyword evidence="3" id="KW-1185">Reference proteome</keyword>
<comment type="caution">
    <text evidence="2">The sequence shown here is derived from an EMBL/GenBank/DDBJ whole genome shotgun (WGS) entry which is preliminary data.</text>
</comment>
<protein>
    <submittedName>
        <fullName evidence="2">DUF4253 domain-containing protein</fullName>
    </submittedName>
</protein>
<dbReference type="Pfam" id="PF14062">
    <property type="entry name" value="DUF4253"/>
    <property type="match status" value="1"/>
</dbReference>